<dbReference type="OrthoDB" id="9805728at2"/>
<dbReference type="SUPFAM" id="SSF56281">
    <property type="entry name" value="Metallo-hydrolase/oxidoreductase"/>
    <property type="match status" value="1"/>
</dbReference>
<evidence type="ECO:0000256" key="3">
    <source>
        <dbReference type="ARBA" id="ARBA00048505"/>
    </source>
</evidence>
<dbReference type="GO" id="GO:0005737">
    <property type="term" value="C:cytoplasm"/>
    <property type="evidence" value="ECO:0007669"/>
    <property type="project" value="TreeGrafter"/>
</dbReference>
<sequence length="364" mass="41864">MKWILMVLIGMVVIAIMIIKFCSFLGRKPSPEKAKTFHKSQNFRNGKFVNQTPVDTSKSIKGVFAVLWGKVSKQPRLRPDYEIPIKSINERLVNPIEGTTLTWFGHSAFLLVMNGTTILLDPMFGKYSFPIPLFGSKRYNEKLPMEIEQFPHIDVVLISHDHYDHLDEISIKKLKDKVTLFCVPLGVGSHLERWGIDPHKIKEYDWWDEMNMKGLVLAATPAIHTSGRGKSDSNTTLWCSWVIKGKQTKLYFSGDSGYGPHFKQIGRQYGPFDITLMQCGQYDERWATTHMYPEQAIQAHLDVQGKVMIPMHWGTFTLAFHDWTEPIERVLLAARDQGVEISTPRIGEMVRVHANMYPDSPWWK</sequence>
<comment type="catalytic activity">
    <reaction evidence="1">
        <text>3',5'-cyclic CMP + H2O = CMP + H(+)</text>
        <dbReference type="Rhea" id="RHEA:72675"/>
        <dbReference type="ChEBI" id="CHEBI:15377"/>
        <dbReference type="ChEBI" id="CHEBI:15378"/>
        <dbReference type="ChEBI" id="CHEBI:58003"/>
        <dbReference type="ChEBI" id="CHEBI:60377"/>
    </reaction>
    <physiologicalReaction direction="left-to-right" evidence="1">
        <dbReference type="Rhea" id="RHEA:72676"/>
    </physiologicalReaction>
</comment>
<comment type="catalytic activity">
    <reaction evidence="3">
        <text>3',5'-cyclic UMP + H2O = UMP + H(+)</text>
        <dbReference type="Rhea" id="RHEA:70575"/>
        <dbReference type="ChEBI" id="CHEBI:15377"/>
        <dbReference type="ChEBI" id="CHEBI:15378"/>
        <dbReference type="ChEBI" id="CHEBI:57865"/>
        <dbReference type="ChEBI" id="CHEBI:184387"/>
    </reaction>
    <physiologicalReaction direction="left-to-right" evidence="3">
        <dbReference type="Rhea" id="RHEA:70576"/>
    </physiologicalReaction>
</comment>
<dbReference type="EMBL" id="RZNY01000004">
    <property type="protein sequence ID" value="RUT47469.1"/>
    <property type="molecule type" value="Genomic_DNA"/>
</dbReference>
<dbReference type="AlphaFoldDB" id="A0A3S1BU10"/>
<feature type="domain" description="Metallo-beta-lactamase" evidence="5">
    <location>
        <begin position="116"/>
        <end position="313"/>
    </location>
</feature>
<dbReference type="PIRSF" id="PIRSF038896">
    <property type="entry name" value="NAPE-PLD"/>
    <property type="match status" value="1"/>
</dbReference>
<dbReference type="PANTHER" id="PTHR15032:SF4">
    <property type="entry name" value="N-ACYL-PHOSPHATIDYLETHANOLAMINE-HYDROLYZING PHOSPHOLIPASE D"/>
    <property type="match status" value="1"/>
</dbReference>
<gene>
    <name evidence="6" type="ORF">EJP82_07125</name>
</gene>
<keyword evidence="4" id="KW-0812">Transmembrane</keyword>
<evidence type="ECO:0000256" key="1">
    <source>
        <dbReference type="ARBA" id="ARBA00034221"/>
    </source>
</evidence>
<evidence type="ECO:0000256" key="4">
    <source>
        <dbReference type="SAM" id="Phobius"/>
    </source>
</evidence>
<dbReference type="Pfam" id="PF12706">
    <property type="entry name" value="Lactamase_B_2"/>
    <property type="match status" value="1"/>
</dbReference>
<protein>
    <recommendedName>
        <fullName evidence="5">Metallo-beta-lactamase domain-containing protein</fullName>
    </recommendedName>
</protein>
<keyword evidence="4" id="KW-0472">Membrane</keyword>
<dbReference type="Proteomes" id="UP000279446">
    <property type="component" value="Unassembled WGS sequence"/>
</dbReference>
<comment type="function">
    <text evidence="2">Counteracts the endogenous Pycsar antiviral defense system. Phosphodiesterase that enables metal-dependent hydrolysis of host cyclic nucleotide Pycsar defense signals such as cCMP and cUMP.</text>
</comment>
<evidence type="ECO:0000259" key="5">
    <source>
        <dbReference type="Pfam" id="PF12706"/>
    </source>
</evidence>
<dbReference type="InterPro" id="IPR001279">
    <property type="entry name" value="Metallo-B-lactamas"/>
</dbReference>
<organism evidence="6 7">
    <name type="scientific">Paenibacillus anaericanus</name>
    <dbReference type="NCBI Taxonomy" id="170367"/>
    <lineage>
        <taxon>Bacteria</taxon>
        <taxon>Bacillati</taxon>
        <taxon>Bacillota</taxon>
        <taxon>Bacilli</taxon>
        <taxon>Bacillales</taxon>
        <taxon>Paenibacillaceae</taxon>
        <taxon>Paenibacillus</taxon>
    </lineage>
</organism>
<dbReference type="InterPro" id="IPR024884">
    <property type="entry name" value="NAPE-PLD"/>
</dbReference>
<proteinExistence type="predicted"/>
<accession>A0A3S1BU10</accession>
<reference evidence="6 7" key="1">
    <citation type="submission" date="2018-12" db="EMBL/GenBank/DDBJ databases">
        <authorList>
            <person name="Sun L."/>
            <person name="Chen Z."/>
        </authorList>
    </citation>
    <scope>NUCLEOTIDE SEQUENCE [LARGE SCALE GENOMIC DNA]</scope>
    <source>
        <strain evidence="6 7">DSM 15890</strain>
    </source>
</reference>
<keyword evidence="7" id="KW-1185">Reference proteome</keyword>
<keyword evidence="4" id="KW-1133">Transmembrane helix</keyword>
<dbReference type="InterPro" id="IPR036866">
    <property type="entry name" value="RibonucZ/Hydroxyglut_hydro"/>
</dbReference>
<name>A0A3S1BU10_9BACL</name>
<evidence type="ECO:0000313" key="7">
    <source>
        <dbReference type="Proteomes" id="UP000279446"/>
    </source>
</evidence>
<dbReference type="GO" id="GO:0070290">
    <property type="term" value="F:N-acylphosphatidylethanolamine-specific phospholipase D activity"/>
    <property type="evidence" value="ECO:0007669"/>
    <property type="project" value="InterPro"/>
</dbReference>
<evidence type="ECO:0000256" key="2">
    <source>
        <dbReference type="ARBA" id="ARBA00034301"/>
    </source>
</evidence>
<evidence type="ECO:0000313" key="6">
    <source>
        <dbReference type="EMBL" id="RUT47469.1"/>
    </source>
</evidence>
<comment type="caution">
    <text evidence="6">The sequence shown here is derived from an EMBL/GenBank/DDBJ whole genome shotgun (WGS) entry which is preliminary data.</text>
</comment>
<dbReference type="PANTHER" id="PTHR15032">
    <property type="entry name" value="N-ACYL-PHOSPHATIDYLETHANOLAMINE-HYDROLYZING PHOSPHOLIPASE D"/>
    <property type="match status" value="1"/>
</dbReference>
<dbReference type="GO" id="GO:0008270">
    <property type="term" value="F:zinc ion binding"/>
    <property type="evidence" value="ECO:0007669"/>
    <property type="project" value="InterPro"/>
</dbReference>
<feature type="transmembrane region" description="Helical" evidence="4">
    <location>
        <begin position="6"/>
        <end position="26"/>
    </location>
</feature>
<dbReference type="Gene3D" id="3.60.15.10">
    <property type="entry name" value="Ribonuclease Z/Hydroxyacylglutathione hydrolase-like"/>
    <property type="match status" value="1"/>
</dbReference>
<dbReference type="RefSeq" id="WP_127191347.1">
    <property type="nucleotide sequence ID" value="NZ_RZNY01000004.1"/>
</dbReference>